<dbReference type="AlphaFoldDB" id="A0AB35C1K0"/>
<dbReference type="PANTHER" id="PTHR43333:SF1">
    <property type="entry name" value="D-ISOMER SPECIFIC 2-HYDROXYACID DEHYDROGENASE NAD-BINDING DOMAIN-CONTAINING PROTEIN"/>
    <property type="match status" value="1"/>
</dbReference>
<dbReference type="Pfam" id="PF02826">
    <property type="entry name" value="2-Hacid_dh_C"/>
    <property type="match status" value="1"/>
</dbReference>
<feature type="domain" description="D-isomer specific 2-hydroxyacid dehydrogenase NAD-binding" evidence="3">
    <location>
        <begin position="105"/>
        <end position="275"/>
    </location>
</feature>
<name>A0AB35C1K0_9GAMM</name>
<keyword evidence="1" id="KW-0560">Oxidoreductase</keyword>
<dbReference type="SUPFAM" id="SSF51735">
    <property type="entry name" value="NAD(P)-binding Rossmann-fold domains"/>
    <property type="match status" value="1"/>
</dbReference>
<evidence type="ECO:0000259" key="3">
    <source>
        <dbReference type="Pfam" id="PF02826"/>
    </source>
</evidence>
<evidence type="ECO:0000313" key="4">
    <source>
        <dbReference type="EMBL" id="MBS7825248.1"/>
    </source>
</evidence>
<evidence type="ECO:0000256" key="2">
    <source>
        <dbReference type="ARBA" id="ARBA00023027"/>
    </source>
</evidence>
<evidence type="ECO:0000256" key="1">
    <source>
        <dbReference type="ARBA" id="ARBA00023002"/>
    </source>
</evidence>
<dbReference type="Gene3D" id="3.40.50.720">
    <property type="entry name" value="NAD(P)-binding Rossmann-like Domain"/>
    <property type="match status" value="2"/>
</dbReference>
<protein>
    <submittedName>
        <fullName evidence="4">Glyoxylate/hydroxypyruvate reductase A</fullName>
    </submittedName>
</protein>
<keyword evidence="2" id="KW-0520">NAD</keyword>
<dbReference type="EMBL" id="JAGIBU010000009">
    <property type="protein sequence ID" value="MBS7825248.1"/>
    <property type="molecule type" value="Genomic_DNA"/>
</dbReference>
<dbReference type="InterPro" id="IPR036291">
    <property type="entry name" value="NAD(P)-bd_dom_sf"/>
</dbReference>
<dbReference type="Proteomes" id="UP000680020">
    <property type="component" value="Unassembled WGS sequence"/>
</dbReference>
<accession>A0AB35C1K0</accession>
<dbReference type="RefSeq" id="WP_213404237.1">
    <property type="nucleotide sequence ID" value="NZ_JAGIBT010000010.1"/>
</dbReference>
<dbReference type="GO" id="GO:0016491">
    <property type="term" value="F:oxidoreductase activity"/>
    <property type="evidence" value="ECO:0007669"/>
    <property type="project" value="UniProtKB-KW"/>
</dbReference>
<reference evidence="4" key="1">
    <citation type="submission" date="2021-03" db="EMBL/GenBank/DDBJ databases">
        <title>Identification and antibiotic profiling of Wohlfahrtiimonas chitiniclastica, an underestimated human pathogen.</title>
        <authorList>
            <person name="Kopf A."/>
            <person name="Bunk B."/>
            <person name="Coldewey S."/>
            <person name="Gunzer F."/>
            <person name="Riedel T."/>
            <person name="Schroettner P."/>
        </authorList>
    </citation>
    <scope>NUCLEOTIDE SEQUENCE</scope>
    <source>
        <strain evidence="4">DSM 100917</strain>
    </source>
</reference>
<dbReference type="CDD" id="cd12164">
    <property type="entry name" value="GDH_like_2"/>
    <property type="match status" value="1"/>
</dbReference>
<organism evidence="4 5">
    <name type="scientific">Wohlfahrtiimonas chitiniclastica</name>
    <dbReference type="NCBI Taxonomy" id="400946"/>
    <lineage>
        <taxon>Bacteria</taxon>
        <taxon>Pseudomonadati</taxon>
        <taxon>Pseudomonadota</taxon>
        <taxon>Gammaproteobacteria</taxon>
        <taxon>Cardiobacteriales</taxon>
        <taxon>Ignatzschineriaceae</taxon>
        <taxon>Wohlfahrtiimonas</taxon>
    </lineage>
</organism>
<proteinExistence type="predicted"/>
<gene>
    <name evidence="4" type="ORF">J7561_08530</name>
</gene>
<comment type="caution">
    <text evidence="4">The sequence shown here is derived from an EMBL/GenBank/DDBJ whole genome shotgun (WGS) entry which is preliminary data.</text>
</comment>
<dbReference type="InterPro" id="IPR006140">
    <property type="entry name" value="D-isomer_DH_NAD-bd"/>
</dbReference>
<dbReference type="SUPFAM" id="SSF52283">
    <property type="entry name" value="Formate/glycerate dehydrogenase catalytic domain-like"/>
    <property type="match status" value="1"/>
</dbReference>
<evidence type="ECO:0000313" key="5">
    <source>
        <dbReference type="Proteomes" id="UP000680020"/>
    </source>
</evidence>
<dbReference type="PANTHER" id="PTHR43333">
    <property type="entry name" value="2-HACID_DH_C DOMAIN-CONTAINING PROTEIN"/>
    <property type="match status" value="1"/>
</dbReference>
<dbReference type="GO" id="GO:0051287">
    <property type="term" value="F:NAD binding"/>
    <property type="evidence" value="ECO:0007669"/>
    <property type="project" value="InterPro"/>
</dbReference>
<sequence length="310" mass="34711">MAILCLSTVLPNFNQWIKNLHAIDPTLDLRTKDNPGDLSEITSVLAWKANDEDFKQLPNLKFVQSTGMGIDHILECKSIPKGTIIARIVDHDMKEQMAEYALYGALKACRNVQYYNRDQAHKEWHMRSRILPKDLTVGVLGLGELGSYVANTLKAYGFHVIGWKNTPPQEKDASIYHGQDQLPEFLSQCNILVCLLPLTPETQHILNRDTFAMLPKGAYLINPARGGHVKEADLLEAIQSGHISGALLDVFDTEPLPKDHPFWDEAAIEITPHVAAMTNPITASEQVAENFRLVREGKLPNNLVDLNRGY</sequence>